<accession>A0ABQ9HXL0</accession>
<feature type="compositionally biased region" description="Acidic residues" evidence="1">
    <location>
        <begin position="213"/>
        <end position="223"/>
    </location>
</feature>
<keyword evidence="4" id="KW-1185">Reference proteome</keyword>
<dbReference type="Proteomes" id="UP001159363">
    <property type="component" value="Chromosome 3"/>
</dbReference>
<dbReference type="PANTHER" id="PTHR19303">
    <property type="entry name" value="TRANSPOSON"/>
    <property type="match status" value="1"/>
</dbReference>
<dbReference type="PANTHER" id="PTHR19303:SF73">
    <property type="entry name" value="PROTEIN PDC2"/>
    <property type="match status" value="1"/>
</dbReference>
<dbReference type="Pfam" id="PF03184">
    <property type="entry name" value="DDE_1"/>
    <property type="match status" value="1"/>
</dbReference>
<gene>
    <name evidence="3" type="ORF">PR048_008579</name>
</gene>
<evidence type="ECO:0000313" key="4">
    <source>
        <dbReference type="Proteomes" id="UP001159363"/>
    </source>
</evidence>
<dbReference type="InterPro" id="IPR004875">
    <property type="entry name" value="DDE_SF_endonuclease_dom"/>
</dbReference>
<organism evidence="3 4">
    <name type="scientific">Dryococelus australis</name>
    <dbReference type="NCBI Taxonomy" id="614101"/>
    <lineage>
        <taxon>Eukaryota</taxon>
        <taxon>Metazoa</taxon>
        <taxon>Ecdysozoa</taxon>
        <taxon>Arthropoda</taxon>
        <taxon>Hexapoda</taxon>
        <taxon>Insecta</taxon>
        <taxon>Pterygota</taxon>
        <taxon>Neoptera</taxon>
        <taxon>Polyneoptera</taxon>
        <taxon>Phasmatodea</taxon>
        <taxon>Verophasmatodea</taxon>
        <taxon>Anareolatae</taxon>
        <taxon>Phasmatidae</taxon>
        <taxon>Eurycanthinae</taxon>
        <taxon>Dryococelus</taxon>
    </lineage>
</organism>
<protein>
    <recommendedName>
        <fullName evidence="2">DDE-1 domain-containing protein</fullName>
    </recommendedName>
</protein>
<evidence type="ECO:0000259" key="2">
    <source>
        <dbReference type="Pfam" id="PF03184"/>
    </source>
</evidence>
<proteinExistence type="predicted"/>
<dbReference type="InterPro" id="IPR050863">
    <property type="entry name" value="CenT-Element_Derived"/>
</dbReference>
<evidence type="ECO:0000313" key="3">
    <source>
        <dbReference type="EMBL" id="KAJ8889085.1"/>
    </source>
</evidence>
<name>A0ABQ9HXL0_9NEOP</name>
<sequence>MCISIAKQPICNTGSPIPTIKQWLLRNFKAKHSIRELDLSGEKLSADPKAAENFIENFKIEGKLVLLAIQINQPKAWMTAALFTKWYDSIVRPEVKKYQKAIGKEGSKVMLILDNAPTPQKAFLIEKMDVSKHSPCCQTKLLRKLLIEDENEQGIVAHHQNLDLKDCSYMVVEAWNLVKKTTLKKSFEQIERHFKQGGTERERKMKKKKCEKEEEESEAEEDEMTLEDLRKILLKIPGCSESSAEDVGKWFACDSLDPGFQIRSDDELIQSVREETDDQKDDIATESNVGPSAGEVFACLDTTLTWMERQPECDHKQLLTVKRMQDLAA</sequence>
<comment type="caution">
    <text evidence="3">The sequence shown here is derived from an EMBL/GenBank/DDBJ whole genome shotgun (WGS) entry which is preliminary data.</text>
</comment>
<reference evidence="3 4" key="1">
    <citation type="submission" date="2023-02" db="EMBL/GenBank/DDBJ databases">
        <title>LHISI_Scaffold_Assembly.</title>
        <authorList>
            <person name="Stuart O.P."/>
            <person name="Cleave R."/>
            <person name="Magrath M.J.L."/>
            <person name="Mikheyev A.S."/>
        </authorList>
    </citation>
    <scope>NUCLEOTIDE SEQUENCE [LARGE SCALE GENOMIC DNA]</scope>
    <source>
        <strain evidence="3">Daus_M_001</strain>
        <tissue evidence="3">Leg muscle</tissue>
    </source>
</reference>
<feature type="region of interest" description="Disordered" evidence="1">
    <location>
        <begin position="196"/>
        <end position="223"/>
    </location>
</feature>
<feature type="domain" description="DDE-1" evidence="2">
    <location>
        <begin position="73"/>
        <end position="121"/>
    </location>
</feature>
<evidence type="ECO:0000256" key="1">
    <source>
        <dbReference type="SAM" id="MobiDB-lite"/>
    </source>
</evidence>
<dbReference type="EMBL" id="JARBHB010000003">
    <property type="protein sequence ID" value="KAJ8889085.1"/>
    <property type="molecule type" value="Genomic_DNA"/>
</dbReference>